<keyword evidence="1" id="KW-0378">Hydrolase</keyword>
<gene>
    <name evidence="1" type="ORF">MM415A01122_0002</name>
</gene>
<sequence>MRQRWTIEKVRDLFEREHYKLLSTEYKSGRYKFEYVCDRGHKGEIRLDGWLFGRRCRKCYDDRQRLDLDFIRNEFKKEGYILLSDKHLNCRTRLKYICPLGHKGTIYWNNWKKGSRCRLCSYDKLKKNIDIIKGNLEIEGYLLLSDEYINSKGKLKLMCPNGHTYEARWNDFSSGYRCPSCNSRTSKSEKEIYDFLIKYMECEENSYKIIPPYELDIFIPSKDIAIEYCGLYWHSENKGKDKNYHLDKLNMCNEKGIKLVTIFEDEWIHKQKIVESRLKQILNCFNNEKIYARKCEIGEIDTKTKDIFLEGNHLQGKDNSSIKLGAIYNGELVSVMTFSQGNIAKGSKAAEGVWELNRFCSKINYRVVGIASKLFKYFIKNYNPKEIYSYSDRRWSIGNLYEVLGFEFIHHSKLNYWYIQQDKRIHRFNFRKSELSKKLDNFDLTLTEWQNMQNNGYNRIWDCGNTKWVWRNL</sequence>
<accession>A0A6M3K8V8</accession>
<dbReference type="CDD" id="cd22328">
    <property type="entry name" value="Hef-like"/>
    <property type="match status" value="1"/>
</dbReference>
<dbReference type="GO" id="GO:0004519">
    <property type="term" value="F:endonuclease activity"/>
    <property type="evidence" value="ECO:0007669"/>
    <property type="project" value="UniProtKB-KW"/>
</dbReference>
<dbReference type="AlphaFoldDB" id="A0A6M3K8V8"/>
<dbReference type="Gene3D" id="3.40.960.10">
    <property type="entry name" value="VSR Endonuclease"/>
    <property type="match status" value="1"/>
</dbReference>
<protein>
    <submittedName>
        <fullName evidence="1">Putative Hef-like homing endonuclease</fullName>
    </submittedName>
</protein>
<organism evidence="1">
    <name type="scientific">viral metagenome</name>
    <dbReference type="NCBI Taxonomy" id="1070528"/>
    <lineage>
        <taxon>unclassified sequences</taxon>
        <taxon>metagenomes</taxon>
        <taxon>organismal metagenomes</taxon>
    </lineage>
</organism>
<keyword evidence="1" id="KW-0540">Nuclease</keyword>
<keyword evidence="1" id="KW-0255">Endonuclease</keyword>
<reference evidence="1" key="1">
    <citation type="submission" date="2020-03" db="EMBL/GenBank/DDBJ databases">
        <title>The deep terrestrial virosphere.</title>
        <authorList>
            <person name="Holmfeldt K."/>
            <person name="Nilsson E."/>
            <person name="Simone D."/>
            <person name="Lopez-Fernandez M."/>
            <person name="Wu X."/>
            <person name="de Brujin I."/>
            <person name="Lundin D."/>
            <person name="Andersson A."/>
            <person name="Bertilsson S."/>
            <person name="Dopson M."/>
        </authorList>
    </citation>
    <scope>NUCLEOTIDE SEQUENCE</scope>
    <source>
        <strain evidence="1">MM415A01122</strain>
    </source>
</reference>
<evidence type="ECO:0000313" key="1">
    <source>
        <dbReference type="EMBL" id="QJA78166.1"/>
    </source>
</evidence>
<dbReference type="EMBL" id="MT142323">
    <property type="protein sequence ID" value="QJA78166.1"/>
    <property type="molecule type" value="Genomic_DNA"/>
</dbReference>
<proteinExistence type="predicted"/>
<name>A0A6M3K8V8_9ZZZZ</name>